<evidence type="ECO:0000259" key="2">
    <source>
        <dbReference type="Pfam" id="PF13472"/>
    </source>
</evidence>
<dbReference type="OrthoDB" id="2143025at2"/>
<name>A0A0D1JJR2_9LACO</name>
<dbReference type="SUPFAM" id="SSF52266">
    <property type="entry name" value="SGNH hydrolase"/>
    <property type="match status" value="1"/>
</dbReference>
<keyword evidence="4" id="KW-1185">Reference proteome</keyword>
<dbReference type="CDD" id="cd00229">
    <property type="entry name" value="SGNH_hydrolase"/>
    <property type="match status" value="1"/>
</dbReference>
<dbReference type="AlphaFoldDB" id="A0A0D1JJR2"/>
<feature type="domain" description="SGNH hydrolase-type esterase" evidence="2">
    <location>
        <begin position="34"/>
        <end position="214"/>
    </location>
</feature>
<reference evidence="3 4" key="1">
    <citation type="journal article" date="2015" name="Microbiology (Mosc.)">
        <title>Genomics of the Weissella cibaria species with an examination of its metabolic traits.</title>
        <authorList>
            <person name="Lynch K.M."/>
            <person name="Lucid A."/>
            <person name="Arendt E.K."/>
            <person name="Sleator R.D."/>
            <person name="Lucey B."/>
            <person name="Coffey A."/>
        </authorList>
    </citation>
    <scope>NUCLEOTIDE SEQUENCE [LARGE SCALE GENOMIC DNA]</scope>
    <source>
        <strain evidence="3 4">MG1</strain>
    </source>
</reference>
<dbReference type="Proteomes" id="UP000032287">
    <property type="component" value="Unassembled WGS sequence"/>
</dbReference>
<feature type="chain" id="PRO_5002231709" description="SGNH hydrolase-type esterase domain-containing protein" evidence="1">
    <location>
        <begin position="30"/>
        <end position="377"/>
    </location>
</feature>
<organism evidence="3 4">
    <name type="scientific">Weissella cibaria</name>
    <dbReference type="NCBI Taxonomy" id="137591"/>
    <lineage>
        <taxon>Bacteria</taxon>
        <taxon>Bacillati</taxon>
        <taxon>Bacillota</taxon>
        <taxon>Bacilli</taxon>
        <taxon>Lactobacillales</taxon>
        <taxon>Lactobacillaceae</taxon>
        <taxon>Weissella</taxon>
    </lineage>
</organism>
<dbReference type="Pfam" id="PF13472">
    <property type="entry name" value="Lipase_GDSL_2"/>
    <property type="match status" value="1"/>
</dbReference>
<dbReference type="EMBL" id="JWHU01000007">
    <property type="protein sequence ID" value="KIU21593.1"/>
    <property type="molecule type" value="Genomic_DNA"/>
</dbReference>
<feature type="signal peptide" evidence="1">
    <location>
        <begin position="1"/>
        <end position="29"/>
    </location>
</feature>
<dbReference type="SUPFAM" id="SSF69360">
    <property type="entry name" value="Cell wall binding repeat"/>
    <property type="match status" value="1"/>
</dbReference>
<dbReference type="InterPro" id="IPR036514">
    <property type="entry name" value="SGNH_hydro_sf"/>
</dbReference>
<dbReference type="STRING" id="137591.AO080_01235"/>
<accession>A0A0D1JJR2</accession>
<proteinExistence type="predicted"/>
<sequence precursor="true">MGFRLMRKGMLGLLVSLVGAMSVPMTASADTLWAIGDSTAVGWDGHKIVTAPYPLVAADKLHVTAHNEYSVSGAMISGHSTYQRDFSATTQLISKDKAFKKANLVLIGLGINDYLHSDNALPVVIGTLQNNVRQLKALAPQAKFYALMPQGTWEDGDTLNTIRLGGYSYLQEKQALLLAYQQLGVKPINARVVNNFNYHKELGDHTTHPTQAAYYKIGEAVAKQIAGDGYTAKTYTGWRDKRYYIADKLANGLQTTVAGYRYFDDGVALKSRWLKRNGKTYYLAKNGAPAQGNILIDHKVYAISTTSNGSNQLTNTFASRGLVKDAYVMVKDATGRKVGWRWIKAGRPYTGKKTVNYKVYTYKNGIRQAATAGLPIK</sequence>
<keyword evidence="1" id="KW-0732">Signal</keyword>
<comment type="caution">
    <text evidence="3">The sequence shown here is derived from an EMBL/GenBank/DDBJ whole genome shotgun (WGS) entry which is preliminary data.</text>
</comment>
<protein>
    <recommendedName>
        <fullName evidence="2">SGNH hydrolase-type esterase domain-containing protein</fullName>
    </recommendedName>
</protein>
<evidence type="ECO:0000256" key="1">
    <source>
        <dbReference type="SAM" id="SignalP"/>
    </source>
</evidence>
<dbReference type="Gene3D" id="3.40.50.1110">
    <property type="entry name" value="SGNH hydrolase"/>
    <property type="match status" value="1"/>
</dbReference>
<gene>
    <name evidence="3" type="ORF">QX99_00673</name>
</gene>
<dbReference type="InterPro" id="IPR013830">
    <property type="entry name" value="SGNH_hydro"/>
</dbReference>
<dbReference type="PATRIC" id="fig|137591.25.peg.647"/>
<evidence type="ECO:0000313" key="4">
    <source>
        <dbReference type="Proteomes" id="UP000032287"/>
    </source>
</evidence>
<evidence type="ECO:0000313" key="3">
    <source>
        <dbReference type="EMBL" id="KIU21593.1"/>
    </source>
</evidence>
<dbReference type="Gene3D" id="2.10.270.20">
    <property type="match status" value="1"/>
</dbReference>